<sequence>MNFPTIAIIFLLFFCAAWAGICMSRPRIPQNGNITWSKARDHTSARFSEGIPDCIDYCRETNTTNFTKFRDTTGSSGGGDMHKIKAVLNARETKPLANKDAMNSDGQILGLTIKQKAVAKY</sequence>
<dbReference type="Proteomes" id="UP000887572">
    <property type="component" value="Unplaced"/>
</dbReference>
<evidence type="ECO:0000313" key="3">
    <source>
        <dbReference type="WBParaSite" id="Gr19_v10_g2686.t1"/>
    </source>
</evidence>
<feature type="signal peptide" evidence="1">
    <location>
        <begin position="1"/>
        <end position="19"/>
    </location>
</feature>
<dbReference type="AlphaFoldDB" id="A0A914HLV1"/>
<keyword evidence="2" id="KW-1185">Reference proteome</keyword>
<proteinExistence type="predicted"/>
<reference evidence="3" key="1">
    <citation type="submission" date="2022-11" db="UniProtKB">
        <authorList>
            <consortium name="WormBaseParasite"/>
        </authorList>
    </citation>
    <scope>IDENTIFICATION</scope>
</reference>
<accession>A0A914HLV1</accession>
<evidence type="ECO:0000256" key="1">
    <source>
        <dbReference type="SAM" id="SignalP"/>
    </source>
</evidence>
<dbReference type="WBParaSite" id="Gr19_v10_g2686.t1">
    <property type="protein sequence ID" value="Gr19_v10_g2686.t1"/>
    <property type="gene ID" value="Gr19_v10_g2686"/>
</dbReference>
<organism evidence="2 3">
    <name type="scientific">Globodera rostochiensis</name>
    <name type="common">Golden nematode worm</name>
    <name type="synonym">Heterodera rostochiensis</name>
    <dbReference type="NCBI Taxonomy" id="31243"/>
    <lineage>
        <taxon>Eukaryota</taxon>
        <taxon>Metazoa</taxon>
        <taxon>Ecdysozoa</taxon>
        <taxon>Nematoda</taxon>
        <taxon>Chromadorea</taxon>
        <taxon>Rhabditida</taxon>
        <taxon>Tylenchina</taxon>
        <taxon>Tylenchomorpha</taxon>
        <taxon>Tylenchoidea</taxon>
        <taxon>Heteroderidae</taxon>
        <taxon>Heteroderinae</taxon>
        <taxon>Globodera</taxon>
    </lineage>
</organism>
<protein>
    <submittedName>
        <fullName evidence="3">Uncharacterized protein</fullName>
    </submittedName>
</protein>
<keyword evidence="1" id="KW-0732">Signal</keyword>
<feature type="chain" id="PRO_5038126948" evidence="1">
    <location>
        <begin position="20"/>
        <end position="121"/>
    </location>
</feature>
<evidence type="ECO:0000313" key="2">
    <source>
        <dbReference type="Proteomes" id="UP000887572"/>
    </source>
</evidence>
<name>A0A914HLV1_GLORO</name>